<feature type="compositionally biased region" description="Polar residues" evidence="1">
    <location>
        <begin position="69"/>
        <end position="82"/>
    </location>
</feature>
<keyword evidence="3" id="KW-1185">Reference proteome</keyword>
<feature type="compositionally biased region" description="Polar residues" evidence="1">
    <location>
        <begin position="153"/>
        <end position="167"/>
    </location>
</feature>
<proteinExistence type="predicted"/>
<name>A0A9Q9B416_9PEZI</name>
<evidence type="ECO:0000313" key="2">
    <source>
        <dbReference type="EMBL" id="USW56997.1"/>
    </source>
</evidence>
<feature type="compositionally biased region" description="Polar residues" evidence="1">
    <location>
        <begin position="249"/>
        <end position="261"/>
    </location>
</feature>
<dbReference type="Proteomes" id="UP001056384">
    <property type="component" value="Chromosome 9"/>
</dbReference>
<feature type="region of interest" description="Disordered" evidence="1">
    <location>
        <begin position="193"/>
        <end position="287"/>
    </location>
</feature>
<accession>A0A9Q9B416</accession>
<feature type="compositionally biased region" description="Basic residues" evidence="1">
    <location>
        <begin position="25"/>
        <end position="36"/>
    </location>
</feature>
<sequence length="287" mass="30921">MDNVLFYGERDEQTRRQVRSAAAAHSHRIGPRKPKATLRQSASTGSSSSKDTPPKRRTAQQKPAVKQEPASSTVSSPQNVNVQEVYRTVPSVPPQFRDLPVEQSGLTQMTGFQGQPQSTGPIHLYPQHLPAGALEQPRNGLVSPGLRSMSPAGPTSSPDSTQRLPQYSWTEYPRYGLGSNRLQSLEMLADVASSARNNASRLGSPAEQGIPGLRHFESSAEGRPILPPLLPTSSPHLQQSVDGDRQGSAEAQNQNSGTEPPSRQAAKDPCLGFGQHARPHFNPLPPG</sequence>
<protein>
    <submittedName>
        <fullName evidence="2">Uncharacterized protein</fullName>
    </submittedName>
</protein>
<feature type="region of interest" description="Disordered" evidence="1">
    <location>
        <begin position="1"/>
        <end position="99"/>
    </location>
</feature>
<evidence type="ECO:0000256" key="1">
    <source>
        <dbReference type="SAM" id="MobiDB-lite"/>
    </source>
</evidence>
<feature type="region of interest" description="Disordered" evidence="1">
    <location>
        <begin position="134"/>
        <end position="167"/>
    </location>
</feature>
<evidence type="ECO:0000313" key="3">
    <source>
        <dbReference type="Proteomes" id="UP001056384"/>
    </source>
</evidence>
<reference evidence="2" key="1">
    <citation type="submission" date="2022-06" db="EMBL/GenBank/DDBJ databases">
        <title>Complete genome sequences of two strains of the flax pathogen Septoria linicola.</title>
        <authorList>
            <person name="Lapalu N."/>
            <person name="Simon A."/>
            <person name="Demenou B."/>
            <person name="Paumier D."/>
            <person name="Guillot M.-P."/>
            <person name="Gout L."/>
            <person name="Valade R."/>
        </authorList>
    </citation>
    <scope>NUCLEOTIDE SEQUENCE</scope>
    <source>
        <strain evidence="2">SE15195</strain>
    </source>
</reference>
<organism evidence="2 3">
    <name type="scientific">Septoria linicola</name>
    <dbReference type="NCBI Taxonomy" id="215465"/>
    <lineage>
        <taxon>Eukaryota</taxon>
        <taxon>Fungi</taxon>
        <taxon>Dikarya</taxon>
        <taxon>Ascomycota</taxon>
        <taxon>Pezizomycotina</taxon>
        <taxon>Dothideomycetes</taxon>
        <taxon>Dothideomycetidae</taxon>
        <taxon>Mycosphaerellales</taxon>
        <taxon>Mycosphaerellaceae</taxon>
        <taxon>Septoria</taxon>
    </lineage>
</organism>
<dbReference type="AlphaFoldDB" id="A0A9Q9B416"/>
<gene>
    <name evidence="2" type="ORF">Slin15195_G103160</name>
</gene>
<feature type="compositionally biased region" description="Low complexity" evidence="1">
    <location>
        <begin position="231"/>
        <end position="240"/>
    </location>
</feature>
<dbReference type="EMBL" id="CP099426">
    <property type="protein sequence ID" value="USW56997.1"/>
    <property type="molecule type" value="Genomic_DNA"/>
</dbReference>